<evidence type="ECO:0000256" key="1">
    <source>
        <dbReference type="SAM" id="Phobius"/>
    </source>
</evidence>
<feature type="transmembrane region" description="Helical" evidence="1">
    <location>
        <begin position="85"/>
        <end position="108"/>
    </location>
</feature>
<keyword evidence="1" id="KW-0472">Membrane</keyword>
<feature type="transmembrane region" description="Helical" evidence="1">
    <location>
        <begin position="339"/>
        <end position="360"/>
    </location>
</feature>
<feature type="transmembrane region" description="Helical" evidence="1">
    <location>
        <begin position="215"/>
        <end position="233"/>
    </location>
</feature>
<feature type="transmembrane region" description="Helical" evidence="1">
    <location>
        <begin position="120"/>
        <end position="139"/>
    </location>
</feature>
<organism evidence="2 3">
    <name type="scientific">Chelatococcus sambhunathii</name>
    <dbReference type="NCBI Taxonomy" id="363953"/>
    <lineage>
        <taxon>Bacteria</taxon>
        <taxon>Pseudomonadati</taxon>
        <taxon>Pseudomonadota</taxon>
        <taxon>Alphaproteobacteria</taxon>
        <taxon>Hyphomicrobiales</taxon>
        <taxon>Chelatococcaceae</taxon>
        <taxon>Chelatococcus</taxon>
    </lineage>
</organism>
<accession>A0ABU1DE58</accession>
<feature type="transmembrane region" description="Helical" evidence="1">
    <location>
        <begin position="288"/>
        <end position="303"/>
    </location>
</feature>
<sequence>MIADGALASPTSTRSAGLAPALVAVFVVAAAAIHLNWPPPSDVSWLLTVCDRMLAGQRLYADIAETNPPMTIWLYLPLAWLAGKLGVSAETVVVVAMIGVCIASIALADRILDALPSRPGRAAWWIVATFALVAAPVYTFAQKEHFAAAFVLPVLAAVAARAAGGRIPLWTAVAAGLCAGLTVAIKPHFALAIVLPVAAACAAARSLRPALAPECLFGALAFALYTGAALLAHPEFLTDMLPVVSEVYAPYRMPFGTVLATPFLLVCAICLAAWALRTDILRRPLDRTLLAAFVGFFIAYVVQGRGWPYHLMPAMTLAIIGFGLSLARQSAAIGLRSSAAAVLSIAAGLAVAASISVTALERWSGELAYERAAEAALSPLGRGLRIALLSPDLTIGTPLHRMIGATLVNPGPSIWVAGHALGLLHWRPDDPAAARWREIAVLDRAAWLDRAKATRPDVVIAAFTGRDWLAWAREDRETASFLDDYRLFATVAAGGERVRILARADLGAPSTAPEAP</sequence>
<proteinExistence type="predicted"/>
<keyword evidence="1" id="KW-1133">Transmembrane helix</keyword>
<gene>
    <name evidence="2" type="ORF">IHQ68_07140</name>
</gene>
<evidence type="ECO:0000313" key="2">
    <source>
        <dbReference type="EMBL" id="MDR4306390.1"/>
    </source>
</evidence>
<protein>
    <recommendedName>
        <fullName evidence="4">Glycosyltransferase RgtA/B/C/D-like domain-containing protein</fullName>
    </recommendedName>
</protein>
<feature type="transmembrane region" description="Helical" evidence="1">
    <location>
        <begin position="309"/>
        <end position="327"/>
    </location>
</feature>
<feature type="transmembrane region" description="Helical" evidence="1">
    <location>
        <begin position="169"/>
        <end position="185"/>
    </location>
</feature>
<keyword evidence="3" id="KW-1185">Reference proteome</keyword>
<feature type="transmembrane region" description="Helical" evidence="1">
    <location>
        <begin position="253"/>
        <end position="276"/>
    </location>
</feature>
<keyword evidence="1" id="KW-0812">Transmembrane</keyword>
<evidence type="ECO:0008006" key="4">
    <source>
        <dbReference type="Google" id="ProtNLM"/>
    </source>
</evidence>
<name>A0ABU1DE58_9HYPH</name>
<dbReference type="EMBL" id="JADBEO010000011">
    <property type="protein sequence ID" value="MDR4306390.1"/>
    <property type="molecule type" value="Genomic_DNA"/>
</dbReference>
<evidence type="ECO:0000313" key="3">
    <source>
        <dbReference type="Proteomes" id="UP001181622"/>
    </source>
</evidence>
<feature type="transmembrane region" description="Helical" evidence="1">
    <location>
        <begin position="16"/>
        <end position="37"/>
    </location>
</feature>
<comment type="caution">
    <text evidence="2">The sequence shown here is derived from an EMBL/GenBank/DDBJ whole genome shotgun (WGS) entry which is preliminary data.</text>
</comment>
<dbReference type="RefSeq" id="WP_309390246.1">
    <property type="nucleotide sequence ID" value="NZ_JADBEO010000011.1"/>
</dbReference>
<reference evidence="2" key="1">
    <citation type="submission" date="2020-10" db="EMBL/GenBank/DDBJ databases">
        <authorList>
            <person name="Abbas A."/>
            <person name="Razzaq R."/>
            <person name="Waqas M."/>
            <person name="Abbas N."/>
            <person name="Nielsen T.K."/>
            <person name="Hansen L.H."/>
            <person name="Hussain S."/>
            <person name="Shahid M."/>
        </authorList>
    </citation>
    <scope>NUCLEOTIDE SEQUENCE</scope>
    <source>
        <strain evidence="2">S14</strain>
    </source>
</reference>
<dbReference type="Proteomes" id="UP001181622">
    <property type="component" value="Unassembled WGS sequence"/>
</dbReference>
<feature type="transmembrane region" description="Helical" evidence="1">
    <location>
        <begin position="145"/>
        <end position="162"/>
    </location>
</feature>